<evidence type="ECO:0000313" key="5">
    <source>
        <dbReference type="EMBL" id="QOL32018.1"/>
    </source>
</evidence>
<proteinExistence type="inferred from homology"/>
<reference evidence="4 6" key="1">
    <citation type="journal article" date="2017" name="BMC Genomics">
        <title>Comparative genomic and phylogenomic analyses of the Bifidobacteriaceae family.</title>
        <authorList>
            <person name="Lugli G.A."/>
            <person name="Milani C."/>
            <person name="Turroni F."/>
            <person name="Duranti S."/>
            <person name="Mancabelli L."/>
            <person name="Mangifesta M."/>
            <person name="Ferrario C."/>
            <person name="Modesto M."/>
            <person name="Mattarelli P."/>
            <person name="Jiri K."/>
            <person name="van Sinderen D."/>
            <person name="Ventura M."/>
        </authorList>
    </citation>
    <scope>NUCLEOTIDE SEQUENCE [LARGE SCALE GENOMIC DNA]</scope>
    <source>
        <strain evidence="4 6">DSM 100216</strain>
    </source>
</reference>
<dbReference type="InterPro" id="IPR036291">
    <property type="entry name" value="NAD(P)-bd_dom_sf"/>
</dbReference>
<evidence type="ECO:0000259" key="3">
    <source>
        <dbReference type="Pfam" id="PF02894"/>
    </source>
</evidence>
<dbReference type="Proteomes" id="UP000216057">
    <property type="component" value="Unassembled WGS sequence"/>
</dbReference>
<dbReference type="SUPFAM" id="SSF51735">
    <property type="entry name" value="NAD(P)-binding Rossmann-fold domains"/>
    <property type="match status" value="1"/>
</dbReference>
<name>A0A261G3E9_9BIFI</name>
<dbReference type="OrthoDB" id="179913at2"/>
<dbReference type="KEGG" id="beu:BE0216_05715"/>
<dbReference type="InterPro" id="IPR000683">
    <property type="entry name" value="Gfo/Idh/MocA-like_OxRdtase_N"/>
</dbReference>
<keyword evidence="7" id="KW-1185">Reference proteome</keyword>
<protein>
    <submittedName>
        <fullName evidence="4 5">Oxidoreductase</fullName>
    </submittedName>
</protein>
<feature type="domain" description="Gfo/Idh/MocA-like oxidoreductase N-terminal" evidence="2">
    <location>
        <begin position="37"/>
        <end position="143"/>
    </location>
</feature>
<evidence type="ECO:0000313" key="4">
    <source>
        <dbReference type="EMBL" id="OZG65954.1"/>
    </source>
</evidence>
<sequence length="365" mass="40855">MAVDNVSTLEELNYVPEMPAHPRPIVSIATGGIVTGSHYPAYKLAGYPVIGTYDVNKEAAVKAAEIAGADFVADTLEEIIEYGEKHDAVYDIAVPANATADILEKLPDGAGVLMQKPMGESIEEARRILEICRRKNLTAGVNFQLRQAPYMLAARKLVNDGVIGEIVDVDHRLVGTQPWNLWPFLFPKDRVEINYHSIHYIDNIRSFVGDPTTVYCKTMQHPKMRDLAQTRTSIIMDYGPDLRVNLHINFNHDYGKKYQESILKLEGTKGAIRIKLGLMYDYPDGEPDKVELYTYETGEWQDVPVRGSWFNEAFIGTMGGLMKKLDDPSYEYMNSVEDAYHTMCVVEAAYRSSADGGVAVADYEI</sequence>
<dbReference type="Gene3D" id="3.30.360.10">
    <property type="entry name" value="Dihydrodipicolinate Reductase, domain 2"/>
    <property type="match status" value="1"/>
</dbReference>
<reference evidence="5 7" key="2">
    <citation type="submission" date="2020-10" db="EMBL/GenBank/DDBJ databases">
        <title>Genome sequencing of Bifidobacterium eulemuris_DSMZ_100216.</title>
        <authorList>
            <person name="Kim J."/>
        </authorList>
    </citation>
    <scope>NUCLEOTIDE SEQUENCE [LARGE SCALE GENOMIC DNA]</scope>
    <source>
        <strain evidence="5 7">DSM 100216</strain>
    </source>
</reference>
<dbReference type="Pfam" id="PF02894">
    <property type="entry name" value="GFO_IDH_MocA_C"/>
    <property type="match status" value="1"/>
</dbReference>
<dbReference type="Pfam" id="PF01408">
    <property type="entry name" value="GFO_IDH_MocA"/>
    <property type="match status" value="1"/>
</dbReference>
<dbReference type="AlphaFoldDB" id="A0A261G3E9"/>
<organism evidence="4 6">
    <name type="scientific">Bifidobacterium eulemuris</name>
    <dbReference type="NCBI Taxonomy" id="1765219"/>
    <lineage>
        <taxon>Bacteria</taxon>
        <taxon>Bacillati</taxon>
        <taxon>Actinomycetota</taxon>
        <taxon>Actinomycetes</taxon>
        <taxon>Bifidobacteriales</taxon>
        <taxon>Bifidobacteriaceae</taxon>
        <taxon>Bifidobacterium</taxon>
    </lineage>
</organism>
<dbReference type="Proteomes" id="UP000593943">
    <property type="component" value="Chromosome"/>
</dbReference>
<dbReference type="PANTHER" id="PTHR43377">
    <property type="entry name" value="BILIVERDIN REDUCTASE A"/>
    <property type="match status" value="1"/>
</dbReference>
<evidence type="ECO:0000259" key="2">
    <source>
        <dbReference type="Pfam" id="PF01408"/>
    </source>
</evidence>
<evidence type="ECO:0000256" key="1">
    <source>
        <dbReference type="ARBA" id="ARBA00010928"/>
    </source>
</evidence>
<dbReference type="SUPFAM" id="SSF55347">
    <property type="entry name" value="Glyceraldehyde-3-phosphate dehydrogenase-like, C-terminal domain"/>
    <property type="match status" value="1"/>
</dbReference>
<dbReference type="Gene3D" id="3.40.50.720">
    <property type="entry name" value="NAD(P)-binding Rossmann-like Domain"/>
    <property type="match status" value="1"/>
</dbReference>
<dbReference type="RefSeq" id="WP_094637374.1">
    <property type="nucleotide sequence ID" value="NZ_CP062938.1"/>
</dbReference>
<dbReference type="GO" id="GO:0000166">
    <property type="term" value="F:nucleotide binding"/>
    <property type="evidence" value="ECO:0007669"/>
    <property type="project" value="InterPro"/>
</dbReference>
<dbReference type="InterPro" id="IPR004104">
    <property type="entry name" value="Gfo/Idh/MocA-like_OxRdtase_C"/>
</dbReference>
<evidence type="ECO:0000313" key="7">
    <source>
        <dbReference type="Proteomes" id="UP000593943"/>
    </source>
</evidence>
<dbReference type="PANTHER" id="PTHR43377:SF1">
    <property type="entry name" value="BILIVERDIN REDUCTASE A"/>
    <property type="match status" value="1"/>
</dbReference>
<comment type="similarity">
    <text evidence="1">Belongs to the Gfo/Idh/MocA family.</text>
</comment>
<dbReference type="InterPro" id="IPR051450">
    <property type="entry name" value="Gfo/Idh/MocA_Oxidoreductases"/>
</dbReference>
<feature type="domain" description="Gfo/Idh/MocA-like oxidoreductase C-terminal" evidence="3">
    <location>
        <begin position="155"/>
        <end position="357"/>
    </location>
</feature>
<accession>A0A261G3E9</accession>
<dbReference type="EMBL" id="MWWZ01000010">
    <property type="protein sequence ID" value="OZG65954.1"/>
    <property type="molecule type" value="Genomic_DNA"/>
</dbReference>
<gene>
    <name evidence="5" type="ORF">BE0216_05715</name>
    <name evidence="4" type="ORF">BEUL_1852</name>
</gene>
<dbReference type="EMBL" id="CP062938">
    <property type="protein sequence ID" value="QOL32018.1"/>
    <property type="molecule type" value="Genomic_DNA"/>
</dbReference>
<evidence type="ECO:0000313" key="6">
    <source>
        <dbReference type="Proteomes" id="UP000216057"/>
    </source>
</evidence>